<dbReference type="Proteomes" id="UP000196102">
    <property type="component" value="Unassembled WGS sequence"/>
</dbReference>
<dbReference type="AlphaFoldDB" id="A0A1Z8AJE7"/>
<comment type="caution">
    <text evidence="1">The sequence shown here is derived from an EMBL/GenBank/DDBJ whole genome shotgun (WGS) entry which is preliminary data.</text>
</comment>
<evidence type="ECO:0000313" key="1">
    <source>
        <dbReference type="EMBL" id="OUS10456.1"/>
    </source>
</evidence>
<reference evidence="2" key="1">
    <citation type="journal article" date="2017" name="Proc. Natl. Acad. Sci. U.S.A.">
        <title>Simulation of Deepwater Horizon oil plume reveals substrate specialization within a complex community of hydrocarbon-degraders.</title>
        <authorList>
            <person name="Hu P."/>
            <person name="Dubinsky E.A."/>
            <person name="Probst A.J."/>
            <person name="Wang J."/>
            <person name="Sieber C.M.K."/>
            <person name="Tom L.M."/>
            <person name="Gardinali P."/>
            <person name="Banfield J.F."/>
            <person name="Atlas R.M."/>
            <person name="Andersen G.L."/>
        </authorList>
    </citation>
    <scope>NUCLEOTIDE SEQUENCE [LARGE SCALE GENOMIC DNA]</scope>
</reference>
<proteinExistence type="predicted"/>
<name>A0A1Z8AJE7_9FLAO</name>
<sequence>MGAFGRANVYKENTPEIKKTYFKNKLKGYLDDMINSNYLKPIAHFQHLENINELIHYSKMYGEVLRNDTFNFGVTQKLLNLYLKYHWCLGLIPAPPHFPVDSIIQKKLGLKVVPWTKFEDDTEYLRIISHSETLLEKYDCSNIAELELKLFSRNI</sequence>
<accession>A0A1Z8AJE7</accession>
<organism evidence="1 2">
    <name type="scientific">Nonlabens dokdonensis</name>
    <dbReference type="NCBI Taxonomy" id="328515"/>
    <lineage>
        <taxon>Bacteria</taxon>
        <taxon>Pseudomonadati</taxon>
        <taxon>Bacteroidota</taxon>
        <taxon>Flavobacteriia</taxon>
        <taxon>Flavobacteriales</taxon>
        <taxon>Flavobacteriaceae</taxon>
        <taxon>Nonlabens</taxon>
    </lineage>
</organism>
<gene>
    <name evidence="1" type="ORF">A9Q93_12950</name>
</gene>
<evidence type="ECO:0000313" key="2">
    <source>
        <dbReference type="Proteomes" id="UP000196102"/>
    </source>
</evidence>
<dbReference type="EMBL" id="MAAX01000196">
    <property type="protein sequence ID" value="OUS10456.1"/>
    <property type="molecule type" value="Genomic_DNA"/>
</dbReference>
<protein>
    <submittedName>
        <fullName evidence="1">Uncharacterized protein</fullName>
    </submittedName>
</protein>